<dbReference type="GeneID" id="19968857"/>
<evidence type="ECO:0000256" key="2">
    <source>
        <dbReference type="ARBA" id="ARBA00022448"/>
    </source>
</evidence>
<name>W2S366_CYPE1</name>
<evidence type="ECO:0000256" key="5">
    <source>
        <dbReference type="ARBA" id="ARBA00023136"/>
    </source>
</evidence>
<gene>
    <name evidence="9" type="ORF">HMPREF1541_01518</name>
</gene>
<dbReference type="InterPro" id="IPR011701">
    <property type="entry name" value="MFS"/>
</dbReference>
<dbReference type="RefSeq" id="XP_008714100.1">
    <property type="nucleotide sequence ID" value="XM_008715878.1"/>
</dbReference>
<dbReference type="HOGENOM" id="CLU_001265_0_5_1"/>
<dbReference type="Pfam" id="PF07690">
    <property type="entry name" value="MFS_1"/>
    <property type="match status" value="1"/>
</dbReference>
<evidence type="ECO:0000256" key="4">
    <source>
        <dbReference type="ARBA" id="ARBA00022989"/>
    </source>
</evidence>
<evidence type="ECO:0000256" key="7">
    <source>
        <dbReference type="SAM" id="MobiDB-lite"/>
    </source>
</evidence>
<feature type="transmembrane region" description="Helical" evidence="8">
    <location>
        <begin position="163"/>
        <end position="184"/>
    </location>
</feature>
<keyword evidence="4 8" id="KW-1133">Transmembrane helix</keyword>
<dbReference type="FunCoup" id="W2S366">
    <property type="interactions" value="139"/>
</dbReference>
<evidence type="ECO:0000256" key="1">
    <source>
        <dbReference type="ARBA" id="ARBA00004141"/>
    </source>
</evidence>
<comment type="similarity">
    <text evidence="6">Belongs to the major facilitator superfamily. Allantoate permease family.</text>
</comment>
<evidence type="ECO:0000313" key="9">
    <source>
        <dbReference type="EMBL" id="ETN42364.1"/>
    </source>
</evidence>
<feature type="transmembrane region" description="Helical" evidence="8">
    <location>
        <begin position="136"/>
        <end position="157"/>
    </location>
</feature>
<accession>W2S366</accession>
<dbReference type="EMBL" id="KB822718">
    <property type="protein sequence ID" value="ETN42364.1"/>
    <property type="molecule type" value="Genomic_DNA"/>
</dbReference>
<dbReference type="OrthoDB" id="6730379at2759"/>
<evidence type="ECO:0000256" key="8">
    <source>
        <dbReference type="SAM" id="Phobius"/>
    </source>
</evidence>
<dbReference type="InterPro" id="IPR036259">
    <property type="entry name" value="MFS_trans_sf"/>
</dbReference>
<dbReference type="VEuPathDB" id="FungiDB:HMPREF1541_01518"/>
<keyword evidence="2" id="KW-0813">Transport</keyword>
<feature type="transmembrane region" description="Helical" evidence="8">
    <location>
        <begin position="394"/>
        <end position="413"/>
    </location>
</feature>
<dbReference type="InParanoid" id="W2S366"/>
<keyword evidence="10" id="KW-1185">Reference proteome</keyword>
<feature type="transmembrane region" description="Helical" evidence="8">
    <location>
        <begin position="425"/>
        <end position="442"/>
    </location>
</feature>
<keyword evidence="3 8" id="KW-0812">Transmembrane</keyword>
<evidence type="ECO:0000256" key="6">
    <source>
        <dbReference type="ARBA" id="ARBA00037968"/>
    </source>
</evidence>
<reference evidence="9 10" key="1">
    <citation type="submission" date="2013-03" db="EMBL/GenBank/DDBJ databases">
        <title>The Genome Sequence of Phialophora europaea CBS 101466.</title>
        <authorList>
            <consortium name="The Broad Institute Genomics Platform"/>
            <person name="Cuomo C."/>
            <person name="de Hoog S."/>
            <person name="Gorbushina A."/>
            <person name="Walker B."/>
            <person name="Young S.K."/>
            <person name="Zeng Q."/>
            <person name="Gargeya S."/>
            <person name="Fitzgerald M."/>
            <person name="Haas B."/>
            <person name="Abouelleil A."/>
            <person name="Allen A.W."/>
            <person name="Alvarado L."/>
            <person name="Arachchi H.M."/>
            <person name="Berlin A.M."/>
            <person name="Chapman S.B."/>
            <person name="Gainer-Dewar J."/>
            <person name="Goldberg J."/>
            <person name="Griggs A."/>
            <person name="Gujja S."/>
            <person name="Hansen M."/>
            <person name="Howarth C."/>
            <person name="Imamovic A."/>
            <person name="Ireland A."/>
            <person name="Larimer J."/>
            <person name="McCowan C."/>
            <person name="Murphy C."/>
            <person name="Pearson M."/>
            <person name="Poon T.W."/>
            <person name="Priest M."/>
            <person name="Roberts A."/>
            <person name="Saif S."/>
            <person name="Shea T."/>
            <person name="Sisk P."/>
            <person name="Sykes S."/>
            <person name="Wortman J."/>
            <person name="Nusbaum C."/>
            <person name="Birren B."/>
        </authorList>
    </citation>
    <scope>NUCLEOTIDE SEQUENCE [LARGE SCALE GENOMIC DNA]</scope>
    <source>
        <strain evidence="9 10">CBS 101466</strain>
    </source>
</reference>
<dbReference type="SUPFAM" id="SSF103473">
    <property type="entry name" value="MFS general substrate transporter"/>
    <property type="match status" value="1"/>
</dbReference>
<evidence type="ECO:0008006" key="11">
    <source>
        <dbReference type="Google" id="ProtNLM"/>
    </source>
</evidence>
<dbReference type="FunFam" id="1.20.1250.20:FF:000064">
    <property type="entry name" value="MFS allantoate transporter"/>
    <property type="match status" value="1"/>
</dbReference>
<dbReference type="GO" id="GO:0022857">
    <property type="term" value="F:transmembrane transporter activity"/>
    <property type="evidence" value="ECO:0007669"/>
    <property type="project" value="InterPro"/>
</dbReference>
<feature type="transmembrane region" description="Helical" evidence="8">
    <location>
        <begin position="368"/>
        <end position="388"/>
    </location>
</feature>
<feature type="transmembrane region" description="Helical" evidence="8">
    <location>
        <begin position="232"/>
        <end position="256"/>
    </location>
</feature>
<feature type="transmembrane region" description="Helical" evidence="8">
    <location>
        <begin position="196"/>
        <end position="220"/>
    </location>
</feature>
<evidence type="ECO:0000256" key="3">
    <source>
        <dbReference type="ARBA" id="ARBA00022692"/>
    </source>
</evidence>
<dbReference type="PANTHER" id="PTHR43791">
    <property type="entry name" value="PERMEASE-RELATED"/>
    <property type="match status" value="1"/>
</dbReference>
<dbReference type="Proteomes" id="UP000030752">
    <property type="component" value="Unassembled WGS sequence"/>
</dbReference>
<evidence type="ECO:0000313" key="10">
    <source>
        <dbReference type="Proteomes" id="UP000030752"/>
    </source>
</evidence>
<comment type="subcellular location">
    <subcellularLocation>
        <location evidence="1">Membrane</location>
        <topology evidence="1">Multi-pass membrane protein</topology>
    </subcellularLocation>
</comment>
<dbReference type="AlphaFoldDB" id="W2S366"/>
<feature type="region of interest" description="Disordered" evidence="7">
    <location>
        <begin position="1"/>
        <end position="34"/>
    </location>
</feature>
<organism evidence="9 10">
    <name type="scientific">Cyphellophora europaea (strain CBS 101466)</name>
    <name type="common">Phialophora europaea</name>
    <dbReference type="NCBI Taxonomy" id="1220924"/>
    <lineage>
        <taxon>Eukaryota</taxon>
        <taxon>Fungi</taxon>
        <taxon>Dikarya</taxon>
        <taxon>Ascomycota</taxon>
        <taxon>Pezizomycotina</taxon>
        <taxon>Eurotiomycetes</taxon>
        <taxon>Chaetothyriomycetidae</taxon>
        <taxon>Chaetothyriales</taxon>
        <taxon>Cyphellophoraceae</taxon>
        <taxon>Cyphellophora</taxon>
    </lineage>
</organism>
<proteinExistence type="inferred from homology"/>
<feature type="transmembrane region" description="Helical" evidence="8">
    <location>
        <begin position="454"/>
        <end position="475"/>
    </location>
</feature>
<feature type="transmembrane region" description="Helical" evidence="8">
    <location>
        <begin position="340"/>
        <end position="361"/>
    </location>
</feature>
<dbReference type="PANTHER" id="PTHR43791:SF1">
    <property type="entry name" value="ALLANTOATE PERMEASE"/>
    <property type="match status" value="1"/>
</dbReference>
<keyword evidence="5 8" id="KW-0472">Membrane</keyword>
<dbReference type="GO" id="GO:0016020">
    <property type="term" value="C:membrane"/>
    <property type="evidence" value="ECO:0007669"/>
    <property type="project" value="UniProtKB-SubCell"/>
</dbReference>
<protein>
    <recommendedName>
        <fullName evidence="11">Major facilitator superfamily (MFS) profile domain-containing protein</fullName>
    </recommendedName>
</protein>
<dbReference type="eggNOG" id="KOG2533">
    <property type="taxonomic scope" value="Eukaryota"/>
</dbReference>
<dbReference type="Gene3D" id="1.20.1250.20">
    <property type="entry name" value="MFS general substrate transporter like domains"/>
    <property type="match status" value="1"/>
</dbReference>
<sequence length="520" mass="57711">MANDPITKDALSVEATPPSTPERGESPNAARSQIRTTGGDAALDILLESGPLQQPNDPKRMKRLVRRIDTHIMPLICLVYFLQYIDKTAISYASVTGMRESAHLVGNQFNWVASIFFFGQLTWEFPTIRLLQMFPLAKYVSVNVTLWGGLLACMAAGKSYGSLLALRFLLGVTEAAVVPAWVVFTSQWYRREEQAFRVGLWFSMCGWAQLLGGCFAYGVATHVGGDVHAALRGWQVIFLVLGLLTVVVGTVFWFVLPDSPATAWFLSPQEKAEHIERLRGNEQGIGSQTFKWEQFWEALRDINTWLYAFWVFAANIPNSIATSFGNILVTGMGYTRTDSLLLVTPLGAYEIVVLVGVTYLAMKTQQRLWCCIITHIPSIVGAILMATTDKAPALVGYYLSGGIPIGWTTILGLQASNVAGSTKKITVTTIGTIAYTVGNIISPQTFQAGDAPRYLPAKISICIIYFLCTVDLYLIRMVYVHRNQKRDAAKAQRGADYVIEKNHEFKDLTDIENPEFRYSL</sequence>
<feature type="transmembrane region" description="Helical" evidence="8">
    <location>
        <begin position="305"/>
        <end position="328"/>
    </location>
</feature>